<dbReference type="SUPFAM" id="SSF53335">
    <property type="entry name" value="S-adenosyl-L-methionine-dependent methyltransferases"/>
    <property type="match status" value="1"/>
</dbReference>
<evidence type="ECO:0000256" key="3">
    <source>
        <dbReference type="ARBA" id="ARBA00022691"/>
    </source>
</evidence>
<keyword evidence="1" id="KW-0489">Methyltransferase</keyword>
<dbReference type="PANTHER" id="PTHR10509">
    <property type="entry name" value="O-METHYLTRANSFERASE-RELATED"/>
    <property type="match status" value="1"/>
</dbReference>
<organism evidence="4 6">
    <name type="scientific">Paenibacillus urinalis</name>
    <dbReference type="NCBI Taxonomy" id="521520"/>
    <lineage>
        <taxon>Bacteria</taxon>
        <taxon>Bacillati</taxon>
        <taxon>Bacillota</taxon>
        <taxon>Bacilli</taxon>
        <taxon>Bacillales</taxon>
        <taxon>Paenibacillaceae</taxon>
        <taxon>Paenibacillus</taxon>
    </lineage>
</organism>
<dbReference type="AlphaFoldDB" id="A0AAX3N382"/>
<dbReference type="PROSITE" id="PS51682">
    <property type="entry name" value="SAM_OMT_I"/>
    <property type="match status" value="1"/>
</dbReference>
<reference evidence="4 7" key="1">
    <citation type="submission" date="2023-02" db="EMBL/GenBank/DDBJ databases">
        <title>Pathogen: clinical or host-associated sample.</title>
        <authorList>
            <person name="Hergert J."/>
            <person name="Casey R."/>
            <person name="Wagner J."/>
            <person name="Young E.L."/>
            <person name="Oakeson K.F."/>
        </authorList>
    </citation>
    <scope>NUCLEOTIDE SEQUENCE</scope>
    <source>
        <strain evidence="5 7">2022CK-00829</strain>
        <strain evidence="4">2022CK-00830</strain>
    </source>
</reference>
<evidence type="ECO:0000313" key="6">
    <source>
        <dbReference type="Proteomes" id="UP001220962"/>
    </source>
</evidence>
<sequence length="210" mass="23338">MMITPDDYVSKLYEEDEMLKEVLEAIKERGMPEVSVAAAYGRLLTMLVRTSRAEQILEIGALGGYSGICLSRGLGETGQLTSLEIKEEYAALAYEHLSKAGFGDRVEYRIGPAADSLARMKEEGKKFDFFFIDADKLNYAVYLEYAIELSNPGALIIGDNCFLRGRTLNHEKNGPSVQAVRRFNELMASDDRLISTLIPAYDGLAIAYVK</sequence>
<keyword evidence="7" id="KW-1185">Reference proteome</keyword>
<dbReference type="EMBL" id="CP118108">
    <property type="protein sequence ID" value="WDI04001.1"/>
    <property type="molecule type" value="Genomic_DNA"/>
</dbReference>
<accession>A0AAX3N382</accession>
<name>A0AAX3N382_9BACL</name>
<dbReference type="GO" id="GO:0008171">
    <property type="term" value="F:O-methyltransferase activity"/>
    <property type="evidence" value="ECO:0007669"/>
    <property type="project" value="InterPro"/>
</dbReference>
<dbReference type="Proteomes" id="UP001221519">
    <property type="component" value="Chromosome"/>
</dbReference>
<keyword evidence="3" id="KW-0949">S-adenosyl-L-methionine</keyword>
<evidence type="ECO:0000313" key="7">
    <source>
        <dbReference type="Proteomes" id="UP001221519"/>
    </source>
</evidence>
<evidence type="ECO:0000256" key="1">
    <source>
        <dbReference type="ARBA" id="ARBA00022603"/>
    </source>
</evidence>
<evidence type="ECO:0000256" key="2">
    <source>
        <dbReference type="ARBA" id="ARBA00022679"/>
    </source>
</evidence>
<dbReference type="Proteomes" id="UP001220962">
    <property type="component" value="Chromosome"/>
</dbReference>
<dbReference type="EMBL" id="CP118101">
    <property type="protein sequence ID" value="WDH84318.1"/>
    <property type="molecule type" value="Genomic_DNA"/>
</dbReference>
<dbReference type="InterPro" id="IPR002935">
    <property type="entry name" value="SAM_O-MeTrfase"/>
</dbReference>
<dbReference type="Gene3D" id="3.40.50.150">
    <property type="entry name" value="Vaccinia Virus protein VP39"/>
    <property type="match status" value="1"/>
</dbReference>
<dbReference type="PANTHER" id="PTHR10509:SF14">
    <property type="entry name" value="CAFFEOYL-COA O-METHYLTRANSFERASE 3-RELATED"/>
    <property type="match status" value="1"/>
</dbReference>
<evidence type="ECO:0000313" key="4">
    <source>
        <dbReference type="EMBL" id="WDH84318.1"/>
    </source>
</evidence>
<dbReference type="InterPro" id="IPR050362">
    <property type="entry name" value="Cation-dep_OMT"/>
</dbReference>
<dbReference type="RefSeq" id="WP_047909875.1">
    <property type="nucleotide sequence ID" value="NZ_CP118101.1"/>
</dbReference>
<dbReference type="Pfam" id="PF01596">
    <property type="entry name" value="Methyltransf_3"/>
    <property type="match status" value="1"/>
</dbReference>
<gene>
    <name evidence="4" type="ORF">PUW23_08955</name>
    <name evidence="5" type="ORF">PUW25_08650</name>
</gene>
<proteinExistence type="predicted"/>
<protein>
    <submittedName>
        <fullName evidence="4">O-methyltransferase</fullName>
    </submittedName>
</protein>
<evidence type="ECO:0000313" key="5">
    <source>
        <dbReference type="EMBL" id="WDI04001.1"/>
    </source>
</evidence>
<dbReference type="GO" id="GO:0032259">
    <property type="term" value="P:methylation"/>
    <property type="evidence" value="ECO:0007669"/>
    <property type="project" value="UniProtKB-KW"/>
</dbReference>
<keyword evidence="2" id="KW-0808">Transferase</keyword>
<dbReference type="GO" id="GO:0008757">
    <property type="term" value="F:S-adenosylmethionine-dependent methyltransferase activity"/>
    <property type="evidence" value="ECO:0007669"/>
    <property type="project" value="TreeGrafter"/>
</dbReference>
<dbReference type="InterPro" id="IPR029063">
    <property type="entry name" value="SAM-dependent_MTases_sf"/>
</dbReference>